<evidence type="ECO:0000313" key="2">
    <source>
        <dbReference type="EMBL" id="MBD7937174.1"/>
    </source>
</evidence>
<comment type="caution">
    <text evidence="2">The sequence shown here is derived from an EMBL/GenBank/DDBJ whole genome shotgun (WGS) entry which is preliminary data.</text>
</comment>
<feature type="compositionally biased region" description="Polar residues" evidence="1">
    <location>
        <begin position="62"/>
        <end position="82"/>
    </location>
</feature>
<dbReference type="EMBL" id="JACSQT010000003">
    <property type="protein sequence ID" value="MBD7937174.1"/>
    <property type="molecule type" value="Genomic_DNA"/>
</dbReference>
<name>A0ABR8QNQ7_9BACI</name>
<gene>
    <name evidence="2" type="ORF">H9655_09030</name>
</gene>
<sequence length="82" mass="9708">MPYFDSKSRTVFSPQVDKLEPFYKILEQYHQAIGGSNLFDDLVETYEYLDYVFRDKEEMNNEPITTNRNDGSGRNPITRNTF</sequence>
<feature type="region of interest" description="Disordered" evidence="1">
    <location>
        <begin position="60"/>
        <end position="82"/>
    </location>
</feature>
<evidence type="ECO:0008006" key="4">
    <source>
        <dbReference type="Google" id="ProtNLM"/>
    </source>
</evidence>
<evidence type="ECO:0000313" key="3">
    <source>
        <dbReference type="Proteomes" id="UP000657931"/>
    </source>
</evidence>
<evidence type="ECO:0000256" key="1">
    <source>
        <dbReference type="SAM" id="MobiDB-lite"/>
    </source>
</evidence>
<dbReference type="RefSeq" id="WP_191813154.1">
    <property type="nucleotide sequence ID" value="NZ_JACSQT010000003.1"/>
</dbReference>
<dbReference type="Proteomes" id="UP000657931">
    <property type="component" value="Unassembled WGS sequence"/>
</dbReference>
<accession>A0ABR8QNQ7</accession>
<reference evidence="2 3" key="1">
    <citation type="submission" date="2020-08" db="EMBL/GenBank/DDBJ databases">
        <title>A Genomic Blueprint of the Chicken Gut Microbiome.</title>
        <authorList>
            <person name="Gilroy R."/>
            <person name="Ravi A."/>
            <person name="Getino M."/>
            <person name="Pursley I."/>
            <person name="Horton D.L."/>
            <person name="Alikhan N.-F."/>
            <person name="Baker D."/>
            <person name="Gharbi K."/>
            <person name="Hall N."/>
            <person name="Watson M."/>
            <person name="Adriaenssens E.M."/>
            <person name="Foster-Nyarko E."/>
            <person name="Jarju S."/>
            <person name="Secka A."/>
            <person name="Antonio M."/>
            <person name="Oren A."/>
            <person name="Chaudhuri R."/>
            <person name="La Ragione R.M."/>
            <person name="Hildebrand F."/>
            <person name="Pallen M.J."/>
        </authorList>
    </citation>
    <scope>NUCLEOTIDE SEQUENCE [LARGE SCALE GENOMIC DNA]</scope>
    <source>
        <strain evidence="2 3">Sa5YUA1</strain>
    </source>
</reference>
<organism evidence="2 3">
    <name type="scientific">Cytobacillus stercorigallinarum</name>
    <dbReference type="NCBI Taxonomy" id="2762240"/>
    <lineage>
        <taxon>Bacteria</taxon>
        <taxon>Bacillati</taxon>
        <taxon>Bacillota</taxon>
        <taxon>Bacilli</taxon>
        <taxon>Bacillales</taxon>
        <taxon>Bacillaceae</taxon>
        <taxon>Cytobacillus</taxon>
    </lineage>
</organism>
<protein>
    <recommendedName>
        <fullName evidence="4">YozE SAM-like domain-containing protein</fullName>
    </recommendedName>
</protein>
<proteinExistence type="predicted"/>
<keyword evidence="3" id="KW-1185">Reference proteome</keyword>